<dbReference type="OrthoDB" id="26681at2759"/>
<dbReference type="InterPro" id="IPR001680">
    <property type="entry name" value="WD40_rpt"/>
</dbReference>
<dbReference type="SUPFAM" id="SSF81837">
    <property type="entry name" value="BEACH domain"/>
    <property type="match status" value="1"/>
</dbReference>
<dbReference type="InterPro" id="IPR019775">
    <property type="entry name" value="WD40_repeat_CS"/>
</dbReference>
<protein>
    <submittedName>
        <fullName evidence="5">BEACH domain-containing protein lvsA</fullName>
    </submittedName>
</protein>
<dbReference type="Pfam" id="PF02138">
    <property type="entry name" value="Beach"/>
    <property type="match status" value="1"/>
</dbReference>
<dbReference type="Gene3D" id="1.10.1540.10">
    <property type="entry name" value="BEACH domain"/>
    <property type="match status" value="1"/>
</dbReference>
<dbReference type="PANTHER" id="PTHR46108:SF4">
    <property type="entry name" value="BLUE CHEESE"/>
    <property type="match status" value="1"/>
</dbReference>
<evidence type="ECO:0000256" key="1">
    <source>
        <dbReference type="ARBA" id="ARBA00022574"/>
    </source>
</evidence>
<organism evidence="5 6">
    <name type="scientific">Morella rubra</name>
    <name type="common">Chinese bayberry</name>
    <dbReference type="NCBI Taxonomy" id="262757"/>
    <lineage>
        <taxon>Eukaryota</taxon>
        <taxon>Viridiplantae</taxon>
        <taxon>Streptophyta</taxon>
        <taxon>Embryophyta</taxon>
        <taxon>Tracheophyta</taxon>
        <taxon>Spermatophyta</taxon>
        <taxon>Magnoliopsida</taxon>
        <taxon>eudicotyledons</taxon>
        <taxon>Gunneridae</taxon>
        <taxon>Pentapetalae</taxon>
        <taxon>rosids</taxon>
        <taxon>fabids</taxon>
        <taxon>Fagales</taxon>
        <taxon>Myricaceae</taxon>
        <taxon>Morella</taxon>
    </lineage>
</organism>
<reference evidence="5 6" key="1">
    <citation type="journal article" date="2019" name="Plant Biotechnol. J.">
        <title>The red bayberry genome and genetic basis of sex determination.</title>
        <authorList>
            <person name="Jia H.M."/>
            <person name="Jia H.J."/>
            <person name="Cai Q.L."/>
            <person name="Wang Y."/>
            <person name="Zhao H.B."/>
            <person name="Yang W.F."/>
            <person name="Wang G.Y."/>
            <person name="Li Y.H."/>
            <person name="Zhan D.L."/>
            <person name="Shen Y.T."/>
            <person name="Niu Q.F."/>
            <person name="Chang L."/>
            <person name="Qiu J."/>
            <person name="Zhao L."/>
            <person name="Xie H.B."/>
            <person name="Fu W.Y."/>
            <person name="Jin J."/>
            <person name="Li X.W."/>
            <person name="Jiao Y."/>
            <person name="Zhou C.C."/>
            <person name="Tu T."/>
            <person name="Chai C.Y."/>
            <person name="Gao J.L."/>
            <person name="Fan L.J."/>
            <person name="van de Weg E."/>
            <person name="Wang J.Y."/>
            <person name="Gao Z.S."/>
        </authorList>
    </citation>
    <scope>NUCLEOTIDE SEQUENCE [LARGE SCALE GENOMIC DNA]</scope>
    <source>
        <tissue evidence="5">Leaves</tissue>
    </source>
</reference>
<dbReference type="Pfam" id="PF00400">
    <property type="entry name" value="WD40"/>
    <property type="match status" value="2"/>
</dbReference>
<evidence type="ECO:0000256" key="3">
    <source>
        <dbReference type="PROSITE-ProRule" id="PRU00221"/>
    </source>
</evidence>
<dbReference type="PROSITE" id="PS50082">
    <property type="entry name" value="WD_REPEATS_2"/>
    <property type="match status" value="2"/>
</dbReference>
<dbReference type="PROSITE" id="PS00678">
    <property type="entry name" value="WD_REPEATS_1"/>
    <property type="match status" value="1"/>
</dbReference>
<gene>
    <name evidence="5" type="ORF">CJ030_MR8G023204</name>
</gene>
<keyword evidence="6" id="KW-1185">Reference proteome</keyword>
<dbReference type="PROSITE" id="PS50197">
    <property type="entry name" value="BEACH"/>
    <property type="match status" value="1"/>
</dbReference>
<proteinExistence type="predicted"/>
<dbReference type="Proteomes" id="UP000516437">
    <property type="component" value="Chromosome 8"/>
</dbReference>
<dbReference type="InterPro" id="IPR036372">
    <property type="entry name" value="BEACH_dom_sf"/>
</dbReference>
<dbReference type="CDD" id="cd06071">
    <property type="entry name" value="Beach"/>
    <property type="match status" value="1"/>
</dbReference>
<evidence type="ECO:0000259" key="4">
    <source>
        <dbReference type="PROSITE" id="PS50197"/>
    </source>
</evidence>
<evidence type="ECO:0000256" key="2">
    <source>
        <dbReference type="ARBA" id="ARBA00022737"/>
    </source>
</evidence>
<accession>A0A6A1USA9</accession>
<keyword evidence="1 3" id="KW-0853">WD repeat</keyword>
<dbReference type="Gene3D" id="2.130.10.10">
    <property type="entry name" value="YVTN repeat-like/Quinoprotein amine dehydrogenase"/>
    <property type="match status" value="2"/>
</dbReference>
<dbReference type="PROSITE" id="PS50294">
    <property type="entry name" value="WD_REPEATS_REGION"/>
    <property type="match status" value="1"/>
</dbReference>
<feature type="domain" description="BEACH" evidence="4">
    <location>
        <begin position="29"/>
        <end position="321"/>
    </location>
</feature>
<dbReference type="SMART" id="SM01026">
    <property type="entry name" value="Beach"/>
    <property type="match status" value="1"/>
</dbReference>
<evidence type="ECO:0000313" key="6">
    <source>
        <dbReference type="Proteomes" id="UP000516437"/>
    </source>
</evidence>
<dbReference type="PANTHER" id="PTHR46108">
    <property type="entry name" value="BLUE CHEESE"/>
    <property type="match status" value="1"/>
</dbReference>
<dbReference type="EMBL" id="RXIC02000026">
    <property type="protein sequence ID" value="KAB1203374.1"/>
    <property type="molecule type" value="Genomic_DNA"/>
</dbReference>
<comment type="caution">
    <text evidence="5">The sequence shown here is derived from an EMBL/GenBank/DDBJ whole genome shotgun (WGS) entry which is preliminary data.</text>
</comment>
<sequence>MAVNFVILSLPVRLDTTISGSTKQESNEGSRLFKVTAKSFSKRWQSGEISNFQYLMHLNTLAGRGYSDLTQYPVFPWVLADYESENLDLSDPSTFRKLEKPMGCQTPEGEEEFRKRYESWDDPEVPKFHYGSHYSSAGIVLFYLLRLPPFSAENQKLQGGQFDHADRLFNSVRDTWLSAAGKGNTSDVKELIPEFFYMPEFLENRFDLDLGEKQSGEKVGEVVLPPWAKGSAREFIQKHREALESDYVSENLHHWIDLIFGYKQRGKAAEEAVNVFYHYTYEGNVDIDSVTDPAMKASILAQINHFGQTPKQLFLKPHVKRRVDRKLPPHPLKHSAYLVAQEIRKNSSSITQIVVFHEKILVGGTNNLLKPRTYTKYVAWGFADRSLRFLSYDQDRLLSTHENLHGGNQIQCVSVSHDGQILVTGADDGLVSVWRISMYGPRDLRRLQLEKALCAHTGKITCLHVSQPYMLIVSGSDDHTVIIWDLSSLVFVRQLPEFPAPVSAIYVNDLTGQIVTAAGILLAIWSINGDCLAVVNTSQLPSDSILSVTSSTFSDWLDTNWYVTGHQSGSVKVWQMVHYSNQEVSQSKSTSNGTGGLNLGDKVPEYRLVLHKVLKFHKHPVTALHLPSDLKQLLSGDSGGHLLSWTLPDDSLTAPSNQG</sequence>
<dbReference type="AlphaFoldDB" id="A0A6A1USA9"/>
<name>A0A6A1USA9_9ROSI</name>
<keyword evidence="2" id="KW-0677">Repeat</keyword>
<feature type="repeat" description="WD" evidence="3">
    <location>
        <begin position="453"/>
        <end position="494"/>
    </location>
</feature>
<dbReference type="SUPFAM" id="SSF50978">
    <property type="entry name" value="WD40 repeat-like"/>
    <property type="match status" value="1"/>
</dbReference>
<dbReference type="InterPro" id="IPR000409">
    <property type="entry name" value="BEACH_dom"/>
</dbReference>
<dbReference type="InterPro" id="IPR015943">
    <property type="entry name" value="WD40/YVTN_repeat-like_dom_sf"/>
</dbReference>
<dbReference type="InterPro" id="IPR051944">
    <property type="entry name" value="BEACH_domain_protein"/>
</dbReference>
<dbReference type="FunFam" id="1.10.1540.10:FF:000002">
    <property type="entry name" value="WD repeat and FYVE domain containing 3"/>
    <property type="match status" value="1"/>
</dbReference>
<feature type="repeat" description="WD" evidence="3">
    <location>
        <begin position="410"/>
        <end position="437"/>
    </location>
</feature>
<dbReference type="SMART" id="SM00320">
    <property type="entry name" value="WD40"/>
    <property type="match status" value="4"/>
</dbReference>
<dbReference type="InterPro" id="IPR036322">
    <property type="entry name" value="WD40_repeat_dom_sf"/>
</dbReference>
<evidence type="ECO:0000313" key="5">
    <source>
        <dbReference type="EMBL" id="KAB1203374.1"/>
    </source>
</evidence>